<dbReference type="PANTHER" id="PTHR11139:SF69">
    <property type="entry name" value="SERINE_THREONINE-PROTEIN KINASE ATR"/>
    <property type="match status" value="1"/>
</dbReference>
<dbReference type="PROSITE" id="PS51190">
    <property type="entry name" value="FATC"/>
    <property type="match status" value="1"/>
</dbReference>
<evidence type="ECO:0000259" key="5">
    <source>
        <dbReference type="PROSITE" id="PS51190"/>
    </source>
</evidence>
<keyword evidence="7" id="KW-1185">Reference proteome</keyword>
<organism evidence="6">
    <name type="scientific">Oppiella nova</name>
    <dbReference type="NCBI Taxonomy" id="334625"/>
    <lineage>
        <taxon>Eukaryota</taxon>
        <taxon>Metazoa</taxon>
        <taxon>Ecdysozoa</taxon>
        <taxon>Arthropoda</taxon>
        <taxon>Chelicerata</taxon>
        <taxon>Arachnida</taxon>
        <taxon>Acari</taxon>
        <taxon>Acariformes</taxon>
        <taxon>Sarcoptiformes</taxon>
        <taxon>Oribatida</taxon>
        <taxon>Brachypylina</taxon>
        <taxon>Oppioidea</taxon>
        <taxon>Oppiidae</taxon>
        <taxon>Oppiella</taxon>
    </lineage>
</organism>
<dbReference type="Proteomes" id="UP000728032">
    <property type="component" value="Unassembled WGS sequence"/>
</dbReference>
<evidence type="ECO:0000256" key="3">
    <source>
        <dbReference type="ARBA" id="ARBA00022763"/>
    </source>
</evidence>
<proteinExistence type="predicted"/>
<dbReference type="GO" id="GO:0005634">
    <property type="term" value="C:nucleus"/>
    <property type="evidence" value="ECO:0007669"/>
    <property type="project" value="UniProtKB-SubCell"/>
</dbReference>
<dbReference type="InterPro" id="IPR003152">
    <property type="entry name" value="FATC_dom"/>
</dbReference>
<comment type="subcellular location">
    <subcellularLocation>
        <location evidence="1">Nucleus</location>
    </subcellularLocation>
</comment>
<dbReference type="SMART" id="SM01343">
    <property type="entry name" value="FATC"/>
    <property type="match status" value="1"/>
</dbReference>
<reference evidence="6" key="1">
    <citation type="submission" date="2020-11" db="EMBL/GenBank/DDBJ databases">
        <authorList>
            <person name="Tran Van P."/>
        </authorList>
    </citation>
    <scope>NUCLEOTIDE SEQUENCE</scope>
</reference>
<keyword evidence="2" id="KW-0723">Serine/threonine-protein kinase</keyword>
<dbReference type="GO" id="GO:0000077">
    <property type="term" value="P:DNA damage checkpoint signaling"/>
    <property type="evidence" value="ECO:0007669"/>
    <property type="project" value="TreeGrafter"/>
</dbReference>
<dbReference type="AlphaFoldDB" id="A0A7R9QZR3"/>
<sequence length="91" mass="10271">MNFVTPFRYDHLNEWKGNGDLRQTSVEFTIDTAEKIVFNIEARLNGIPARNEKNLPKGVPLSVEGQVDSIIKEATDVNNLGVMYVGWTAYL</sequence>
<keyword evidence="4" id="KW-0539">Nucleus</keyword>
<keyword evidence="2" id="KW-0808">Transferase</keyword>
<dbReference type="InterPro" id="IPR050517">
    <property type="entry name" value="DDR_Repair_Kinase"/>
</dbReference>
<dbReference type="GO" id="GO:0006281">
    <property type="term" value="P:DNA repair"/>
    <property type="evidence" value="ECO:0007669"/>
    <property type="project" value="TreeGrafter"/>
</dbReference>
<dbReference type="GO" id="GO:0005694">
    <property type="term" value="C:chromosome"/>
    <property type="evidence" value="ECO:0007669"/>
    <property type="project" value="TreeGrafter"/>
</dbReference>
<evidence type="ECO:0000256" key="4">
    <source>
        <dbReference type="ARBA" id="ARBA00023242"/>
    </source>
</evidence>
<dbReference type="PANTHER" id="PTHR11139">
    <property type="entry name" value="ATAXIA TELANGIECTASIA MUTATED ATM -RELATED"/>
    <property type="match status" value="1"/>
</dbReference>
<dbReference type="EMBL" id="OC948220">
    <property type="protein sequence ID" value="CAD7663595.1"/>
    <property type="molecule type" value="Genomic_DNA"/>
</dbReference>
<evidence type="ECO:0000313" key="6">
    <source>
        <dbReference type="EMBL" id="CAD7663595.1"/>
    </source>
</evidence>
<accession>A0A7R9QZR3</accession>
<dbReference type="GO" id="GO:0000723">
    <property type="term" value="P:telomere maintenance"/>
    <property type="evidence" value="ECO:0007669"/>
    <property type="project" value="TreeGrafter"/>
</dbReference>
<dbReference type="EMBL" id="CAJPVJ010033395">
    <property type="protein sequence ID" value="CAG2180732.1"/>
    <property type="molecule type" value="Genomic_DNA"/>
</dbReference>
<keyword evidence="2" id="KW-0418">Kinase</keyword>
<evidence type="ECO:0000256" key="1">
    <source>
        <dbReference type="ARBA" id="ARBA00004123"/>
    </source>
</evidence>
<keyword evidence="3" id="KW-0227">DNA damage</keyword>
<evidence type="ECO:0000256" key="2">
    <source>
        <dbReference type="ARBA" id="ARBA00022527"/>
    </source>
</evidence>
<feature type="domain" description="FATC" evidence="5">
    <location>
        <begin position="59"/>
        <end position="91"/>
    </location>
</feature>
<protein>
    <recommendedName>
        <fullName evidence="5">FATC domain-containing protein</fullName>
    </recommendedName>
</protein>
<name>A0A7R9QZR3_9ACAR</name>
<dbReference type="GO" id="GO:0004674">
    <property type="term" value="F:protein serine/threonine kinase activity"/>
    <property type="evidence" value="ECO:0007669"/>
    <property type="project" value="UniProtKB-KW"/>
</dbReference>
<gene>
    <name evidence="6" type="ORF">ONB1V03_LOCUS20153</name>
</gene>
<evidence type="ECO:0000313" key="7">
    <source>
        <dbReference type="Proteomes" id="UP000728032"/>
    </source>
</evidence>
<dbReference type="Pfam" id="PF02260">
    <property type="entry name" value="FATC"/>
    <property type="match status" value="1"/>
</dbReference>
<dbReference type="OrthoDB" id="381190at2759"/>